<dbReference type="SUPFAM" id="SSF89623">
    <property type="entry name" value="Ribose/Galactose isomerase RpiB/AlsB"/>
    <property type="match status" value="1"/>
</dbReference>
<reference evidence="1" key="1">
    <citation type="submission" date="2018-05" db="EMBL/GenBank/DDBJ databases">
        <authorList>
            <person name="Lanie J.A."/>
            <person name="Ng W.-L."/>
            <person name="Kazmierczak K.M."/>
            <person name="Andrzejewski T.M."/>
            <person name="Davidsen T.M."/>
            <person name="Wayne K.J."/>
            <person name="Tettelin H."/>
            <person name="Glass J.I."/>
            <person name="Rusch D."/>
            <person name="Podicherti R."/>
            <person name="Tsui H.-C.T."/>
            <person name="Winkler M.E."/>
        </authorList>
    </citation>
    <scope>NUCLEOTIDE SEQUENCE</scope>
</reference>
<evidence type="ECO:0008006" key="2">
    <source>
        <dbReference type="Google" id="ProtNLM"/>
    </source>
</evidence>
<dbReference type="Pfam" id="PF02502">
    <property type="entry name" value="LacAB_rpiB"/>
    <property type="match status" value="1"/>
</dbReference>
<dbReference type="PANTHER" id="PTHR30345:SF0">
    <property type="entry name" value="DNA DAMAGE-REPAIR_TOLERATION PROTEIN DRT102"/>
    <property type="match status" value="1"/>
</dbReference>
<dbReference type="GO" id="GO:0005975">
    <property type="term" value="P:carbohydrate metabolic process"/>
    <property type="evidence" value="ECO:0007669"/>
    <property type="project" value="InterPro"/>
</dbReference>
<dbReference type="Gene3D" id="3.40.1400.10">
    <property type="entry name" value="Sugar-phosphate isomerase, RpiB/LacA/LacB"/>
    <property type="match status" value="1"/>
</dbReference>
<proteinExistence type="predicted"/>
<protein>
    <recommendedName>
        <fullName evidence="2">RpiB/LacA/LacB family sugar-phosphate isomerase</fullName>
    </recommendedName>
</protein>
<dbReference type="GO" id="GO:0016853">
    <property type="term" value="F:isomerase activity"/>
    <property type="evidence" value="ECO:0007669"/>
    <property type="project" value="InterPro"/>
</dbReference>
<dbReference type="EMBL" id="UINC01050288">
    <property type="protein sequence ID" value="SVB63066.1"/>
    <property type="molecule type" value="Genomic_DNA"/>
</dbReference>
<dbReference type="InterPro" id="IPR036569">
    <property type="entry name" value="RpiB_LacA_LacB_sf"/>
</dbReference>
<organism evidence="1">
    <name type="scientific">marine metagenome</name>
    <dbReference type="NCBI Taxonomy" id="408172"/>
    <lineage>
        <taxon>unclassified sequences</taxon>
        <taxon>metagenomes</taxon>
        <taxon>ecological metagenomes</taxon>
    </lineage>
</organism>
<dbReference type="AlphaFoldDB" id="A0A382FIY7"/>
<dbReference type="PIRSF" id="PIRSF005384">
    <property type="entry name" value="RpiB_LacA_B"/>
    <property type="match status" value="1"/>
</dbReference>
<gene>
    <name evidence="1" type="ORF">METZ01_LOCUS215920</name>
</gene>
<dbReference type="InterPro" id="IPR003500">
    <property type="entry name" value="RpiB_LacA_LacB"/>
</dbReference>
<accession>A0A382FIY7</accession>
<sequence length="146" mass="16630">MGSDHRGVILKEEILSYVSPENDDENPTKFNLAIIQNLKPHDTKNSVDYPDIVKEFAFYFNGYSHGILICGSGFGVCMAANRFKHIRAVVCRDVYDVEAARQHNNMNVMCLGADYTDPDTAKYMVEAFFETKFEAGRHKRRVNKLS</sequence>
<dbReference type="NCBIfam" id="TIGR00689">
    <property type="entry name" value="rpiB_lacA_lacB"/>
    <property type="match status" value="1"/>
</dbReference>
<name>A0A382FIY7_9ZZZZ</name>
<dbReference type="PANTHER" id="PTHR30345">
    <property type="entry name" value="RIBOSE-5-PHOSPHATE ISOMERASE B"/>
    <property type="match status" value="1"/>
</dbReference>
<evidence type="ECO:0000313" key="1">
    <source>
        <dbReference type="EMBL" id="SVB63066.1"/>
    </source>
</evidence>